<evidence type="ECO:0000313" key="3">
    <source>
        <dbReference type="Proteomes" id="UP001251524"/>
    </source>
</evidence>
<dbReference type="CDD" id="cd04301">
    <property type="entry name" value="NAT_SF"/>
    <property type="match status" value="1"/>
</dbReference>
<dbReference type="SUPFAM" id="SSF55729">
    <property type="entry name" value="Acyl-CoA N-acyltransferases (Nat)"/>
    <property type="match status" value="1"/>
</dbReference>
<dbReference type="RefSeq" id="WP_310058262.1">
    <property type="nucleotide sequence ID" value="NZ_JAVDVY010000001.1"/>
</dbReference>
<organism evidence="2 3">
    <name type="scientific">Lysobacter niastensis</name>
    <dbReference type="NCBI Taxonomy" id="380629"/>
    <lineage>
        <taxon>Bacteria</taxon>
        <taxon>Pseudomonadati</taxon>
        <taxon>Pseudomonadota</taxon>
        <taxon>Gammaproteobacteria</taxon>
        <taxon>Lysobacterales</taxon>
        <taxon>Lysobacteraceae</taxon>
        <taxon>Lysobacter</taxon>
    </lineage>
</organism>
<keyword evidence="2" id="KW-0282">Flagellum</keyword>
<keyword evidence="3" id="KW-1185">Reference proteome</keyword>
<dbReference type="EMBL" id="JAVDVY010000001">
    <property type="protein sequence ID" value="MDR7133485.1"/>
    <property type="molecule type" value="Genomic_DNA"/>
</dbReference>
<dbReference type="Gene3D" id="3.40.630.30">
    <property type="match status" value="1"/>
</dbReference>
<dbReference type="Proteomes" id="UP001251524">
    <property type="component" value="Unassembled WGS sequence"/>
</dbReference>
<keyword evidence="2" id="KW-0012">Acyltransferase</keyword>
<proteinExistence type="predicted"/>
<protein>
    <submittedName>
        <fullName evidence="2">Acetyltransferase</fullName>
        <ecNumber evidence="2">2.3.1.-</ecNumber>
    </submittedName>
</protein>
<sequence length="170" mass="18047">MWIRTETQDDLDAIRQVIGAAFADQPGNGRPEQRIVDGLREAGALTLSLVADIDGRIAGCIAFSPITVSSLPGGEGAVAWFGLGPVAVLPRDQRHGVGKALVRAGLTELERLRATGCVVLGEPRYYQQFGFRAGSGLRLANVPAEYFMALALDGATPQGEVRYHPAFGLS</sequence>
<dbReference type="InterPro" id="IPR016181">
    <property type="entry name" value="Acyl_CoA_acyltransferase"/>
</dbReference>
<name>A0ABU1W819_9GAMM</name>
<comment type="caution">
    <text evidence="2">The sequence shown here is derived from an EMBL/GenBank/DDBJ whole genome shotgun (WGS) entry which is preliminary data.</text>
</comment>
<evidence type="ECO:0000259" key="1">
    <source>
        <dbReference type="PROSITE" id="PS51186"/>
    </source>
</evidence>
<accession>A0ABU1W819</accession>
<dbReference type="PROSITE" id="PS51186">
    <property type="entry name" value="GNAT"/>
    <property type="match status" value="1"/>
</dbReference>
<keyword evidence="2" id="KW-0966">Cell projection</keyword>
<feature type="domain" description="N-acetyltransferase" evidence="1">
    <location>
        <begin position="1"/>
        <end position="153"/>
    </location>
</feature>
<reference evidence="2 3" key="1">
    <citation type="submission" date="2023-07" db="EMBL/GenBank/DDBJ databases">
        <title>Sorghum-associated microbial communities from plants grown in Nebraska, USA.</title>
        <authorList>
            <person name="Schachtman D."/>
        </authorList>
    </citation>
    <scope>NUCLEOTIDE SEQUENCE [LARGE SCALE GENOMIC DNA]</scope>
    <source>
        <strain evidence="2 3">BE198</strain>
    </source>
</reference>
<dbReference type="InterPro" id="IPR000182">
    <property type="entry name" value="GNAT_dom"/>
</dbReference>
<dbReference type="Pfam" id="PF13527">
    <property type="entry name" value="Acetyltransf_9"/>
    <property type="match status" value="1"/>
</dbReference>
<gene>
    <name evidence="2" type="ORF">J2X06_000669</name>
</gene>
<evidence type="ECO:0000313" key="2">
    <source>
        <dbReference type="EMBL" id="MDR7133485.1"/>
    </source>
</evidence>
<dbReference type="GO" id="GO:0016746">
    <property type="term" value="F:acyltransferase activity"/>
    <property type="evidence" value="ECO:0007669"/>
    <property type="project" value="UniProtKB-KW"/>
</dbReference>
<dbReference type="EC" id="2.3.1.-" evidence="2"/>
<keyword evidence="2" id="KW-0969">Cilium</keyword>
<keyword evidence="2" id="KW-0808">Transferase</keyword>